<feature type="non-terminal residue" evidence="2">
    <location>
        <position position="1"/>
    </location>
</feature>
<dbReference type="Proteomes" id="UP001345963">
    <property type="component" value="Unassembled WGS sequence"/>
</dbReference>
<dbReference type="InterPro" id="IPR014821">
    <property type="entry name" value="Ins145_P3_rcpt"/>
</dbReference>
<dbReference type="EMBL" id="JAHUTI010051409">
    <property type="protein sequence ID" value="MED6249144.1"/>
    <property type="molecule type" value="Genomic_DNA"/>
</dbReference>
<gene>
    <name evidence="2" type="ORF">ATANTOWER_009949</name>
</gene>
<dbReference type="InterPro" id="IPR015925">
    <property type="entry name" value="Ryanodine_IP3_receptor"/>
</dbReference>
<reference evidence="2 3" key="1">
    <citation type="submission" date="2021-07" db="EMBL/GenBank/DDBJ databases">
        <authorList>
            <person name="Palmer J.M."/>
        </authorList>
    </citation>
    <scope>NUCLEOTIDE SEQUENCE [LARGE SCALE GENOMIC DNA]</scope>
    <source>
        <strain evidence="2 3">AT_MEX2019</strain>
        <tissue evidence="2">Muscle</tissue>
    </source>
</reference>
<evidence type="ECO:0000313" key="2">
    <source>
        <dbReference type="EMBL" id="MED6249144.1"/>
    </source>
</evidence>
<accession>A0ABU7BI52</accession>
<dbReference type="PANTHER" id="PTHR46399">
    <property type="entry name" value="B30.2/SPRY DOMAIN-CONTAINING PROTEIN"/>
    <property type="match status" value="1"/>
</dbReference>
<organism evidence="2 3">
    <name type="scientific">Ataeniobius toweri</name>
    <dbReference type="NCBI Taxonomy" id="208326"/>
    <lineage>
        <taxon>Eukaryota</taxon>
        <taxon>Metazoa</taxon>
        <taxon>Chordata</taxon>
        <taxon>Craniata</taxon>
        <taxon>Vertebrata</taxon>
        <taxon>Euteleostomi</taxon>
        <taxon>Actinopterygii</taxon>
        <taxon>Neopterygii</taxon>
        <taxon>Teleostei</taxon>
        <taxon>Neoteleostei</taxon>
        <taxon>Acanthomorphata</taxon>
        <taxon>Ovalentaria</taxon>
        <taxon>Atherinomorphae</taxon>
        <taxon>Cyprinodontiformes</taxon>
        <taxon>Goodeidae</taxon>
        <taxon>Ataeniobius</taxon>
    </lineage>
</organism>
<dbReference type="Pfam" id="PF08709">
    <property type="entry name" value="Ins145_P3_rec"/>
    <property type="match status" value="1"/>
</dbReference>
<protein>
    <recommendedName>
        <fullName evidence="1">Inositol 1,4,5-trisphosphate/ryanodine receptor domain-containing protein</fullName>
    </recommendedName>
</protein>
<feature type="domain" description="Inositol 1,4,5-trisphosphate/ryanodine receptor" evidence="1">
    <location>
        <begin position="1"/>
        <end position="52"/>
    </location>
</feature>
<comment type="caution">
    <text evidence="2">The sequence shown here is derived from an EMBL/GenBank/DDBJ whole genome shotgun (WGS) entry which is preliminary data.</text>
</comment>
<sequence>ASQGGGHRTLLYGHAVLLRHSYSGMFLCCLSTSRSSTDKLAFDVGLQEETTGTGQMDGWMEQVLNKHSVFHIPHRTSVLNSIDDDLDF</sequence>
<name>A0ABU7BI52_9TELE</name>
<evidence type="ECO:0000259" key="1">
    <source>
        <dbReference type="Pfam" id="PF08709"/>
    </source>
</evidence>
<keyword evidence="3" id="KW-1185">Reference proteome</keyword>
<dbReference type="PANTHER" id="PTHR46399:SF7">
    <property type="entry name" value="RYANODINE RECEPTOR 2"/>
    <property type="match status" value="1"/>
</dbReference>
<proteinExistence type="predicted"/>
<evidence type="ECO:0000313" key="3">
    <source>
        <dbReference type="Proteomes" id="UP001345963"/>
    </source>
</evidence>
<dbReference type="Gene3D" id="2.80.10.50">
    <property type="match status" value="1"/>
</dbReference>